<keyword evidence="2" id="KW-1185">Reference proteome</keyword>
<comment type="caution">
    <text evidence="1">The sequence shown here is derived from an EMBL/GenBank/DDBJ whole genome shotgun (WGS) entry which is preliminary data.</text>
</comment>
<evidence type="ECO:0008006" key="3">
    <source>
        <dbReference type="Google" id="ProtNLM"/>
    </source>
</evidence>
<accession>A0A0W7X7E1</accession>
<gene>
    <name evidence="1" type="ORF">AT728_07325</name>
</gene>
<organism evidence="1 2">
    <name type="scientific">Streptomyces silvensis</name>
    <dbReference type="NCBI Taxonomy" id="1765722"/>
    <lineage>
        <taxon>Bacteria</taxon>
        <taxon>Bacillati</taxon>
        <taxon>Actinomycetota</taxon>
        <taxon>Actinomycetes</taxon>
        <taxon>Kitasatosporales</taxon>
        <taxon>Streptomycetaceae</taxon>
        <taxon>Streptomyces</taxon>
    </lineage>
</organism>
<evidence type="ECO:0000313" key="2">
    <source>
        <dbReference type="Proteomes" id="UP000054804"/>
    </source>
</evidence>
<dbReference type="AlphaFoldDB" id="A0A0W7X7E1"/>
<protein>
    <recommendedName>
        <fullName evidence="3">MazF family transcriptional regulator</fullName>
    </recommendedName>
</protein>
<dbReference type="Proteomes" id="UP000054804">
    <property type="component" value="Unassembled WGS sequence"/>
</dbReference>
<dbReference type="STRING" id="1765722.AT728_07325"/>
<proteinExistence type="predicted"/>
<evidence type="ECO:0000313" key="1">
    <source>
        <dbReference type="EMBL" id="KUF18837.1"/>
    </source>
</evidence>
<dbReference type="EMBL" id="LOCL01000029">
    <property type="protein sequence ID" value="KUF18837.1"/>
    <property type="molecule type" value="Genomic_DNA"/>
</dbReference>
<name>A0A0W7X7E1_9ACTN</name>
<sequence length="92" mass="9835">MGKARLTDFTGAEIRPGVVIAYPTRQGNVVRNSEAVVLETLSDRSTGRVVPMLKVKPTGRDSGFISRKTLAVQSVAAKHVVVIADTNQGESK</sequence>
<dbReference type="RefSeq" id="WP_058846996.1">
    <property type="nucleotide sequence ID" value="NZ_LOCL01000029.1"/>
</dbReference>
<dbReference type="OrthoDB" id="4307270at2"/>
<reference evidence="1 2" key="1">
    <citation type="submission" date="2015-12" db="EMBL/GenBank/DDBJ databases">
        <title>Draft genome sequence of Streptomyces silvensis ATCC 53525, a producer of novel hormone antagonists.</title>
        <authorList>
            <person name="Johnston C.W."/>
            <person name="Li Y."/>
            <person name="Magarvey N.A."/>
        </authorList>
    </citation>
    <scope>NUCLEOTIDE SEQUENCE [LARGE SCALE GENOMIC DNA]</scope>
    <source>
        <strain evidence="1 2">ATCC 53525</strain>
    </source>
</reference>